<dbReference type="EMBL" id="JACJLT010000095">
    <property type="protein sequence ID" value="MBM6875762.1"/>
    <property type="molecule type" value="Genomic_DNA"/>
</dbReference>
<evidence type="ECO:0000313" key="1">
    <source>
        <dbReference type="EMBL" id="MBM6875762.1"/>
    </source>
</evidence>
<evidence type="ECO:0008006" key="3">
    <source>
        <dbReference type="Google" id="ProtNLM"/>
    </source>
</evidence>
<name>A0ABS2G4E6_FUSMR</name>
<dbReference type="InterPro" id="IPR020288">
    <property type="entry name" value="Sheath_initiator"/>
</dbReference>
<accession>A0ABS2G4E6</accession>
<protein>
    <recommendedName>
        <fullName evidence="3">DUF2634 domain-containing protein</fullName>
    </recommendedName>
</protein>
<dbReference type="Proteomes" id="UP000728968">
    <property type="component" value="Unassembled WGS sequence"/>
</dbReference>
<gene>
    <name evidence="1" type="ORF">H6A04_08890</name>
</gene>
<sequence length="123" mass="14159">MKGLANYKGNDEIIEETSITKNYSTKNLKIVSDLELLIQELQNFYHIFSGECFWDIEHGLSKEVLFSKNKEAISSEIRNKTLKYYSDRVIEVYDIKVNIDNNLTSFSAKLKTIYGDTAIGGEY</sequence>
<proteinExistence type="predicted"/>
<dbReference type="Pfam" id="PF10934">
    <property type="entry name" value="Sheath_initiator"/>
    <property type="match status" value="1"/>
</dbReference>
<keyword evidence="2" id="KW-1185">Reference proteome</keyword>
<comment type="caution">
    <text evidence="1">The sequence shown here is derived from an EMBL/GenBank/DDBJ whole genome shotgun (WGS) entry which is preliminary data.</text>
</comment>
<organism evidence="1 2">
    <name type="scientific">Fusobacterium mortiferum</name>
    <dbReference type="NCBI Taxonomy" id="850"/>
    <lineage>
        <taxon>Bacteria</taxon>
        <taxon>Fusobacteriati</taxon>
        <taxon>Fusobacteriota</taxon>
        <taxon>Fusobacteriia</taxon>
        <taxon>Fusobacteriales</taxon>
        <taxon>Fusobacteriaceae</taxon>
        <taxon>Fusobacterium</taxon>
    </lineage>
</organism>
<dbReference type="RefSeq" id="WP_204716490.1">
    <property type="nucleotide sequence ID" value="NZ_JACJLT010000095.1"/>
</dbReference>
<evidence type="ECO:0000313" key="2">
    <source>
        <dbReference type="Proteomes" id="UP000728968"/>
    </source>
</evidence>
<reference evidence="1 2" key="1">
    <citation type="journal article" date="2021" name="Sci. Rep.">
        <title>The distribution of antibiotic resistance genes in chicken gut microbiota commensals.</title>
        <authorList>
            <person name="Juricova H."/>
            <person name="Matiasovicova J."/>
            <person name="Kubasova T."/>
            <person name="Cejkova D."/>
            <person name="Rychlik I."/>
        </authorList>
    </citation>
    <scope>NUCLEOTIDE SEQUENCE [LARGE SCALE GENOMIC DNA]</scope>
    <source>
        <strain evidence="1 2">An425</strain>
    </source>
</reference>